<comment type="subcellular location">
    <subcellularLocation>
        <location evidence="1">Cell membrane</location>
        <topology evidence="1">Multi-pass membrane protein</topology>
    </subcellularLocation>
    <subcellularLocation>
        <location evidence="8">Membrane</location>
        <topology evidence="8">Multi-pass membrane protein</topology>
    </subcellularLocation>
</comment>
<evidence type="ECO:0000313" key="12">
    <source>
        <dbReference type="EnsemblMetazoa" id="CLYHEMP011911.1"/>
    </source>
</evidence>
<evidence type="ECO:0000256" key="7">
    <source>
        <dbReference type="ARBA" id="ARBA00023180"/>
    </source>
</evidence>
<evidence type="ECO:0000256" key="4">
    <source>
        <dbReference type="ARBA" id="ARBA00022692"/>
    </source>
</evidence>
<dbReference type="OrthoDB" id="296386at2759"/>
<feature type="compositionally biased region" description="Polar residues" evidence="9">
    <location>
        <begin position="936"/>
        <end position="954"/>
    </location>
</feature>
<dbReference type="InterPro" id="IPR049452">
    <property type="entry name" value="Anoctamin_TM"/>
</dbReference>
<feature type="transmembrane region" description="Helical" evidence="8">
    <location>
        <begin position="639"/>
        <end position="661"/>
    </location>
</feature>
<feature type="compositionally biased region" description="Basic and acidic residues" evidence="9">
    <location>
        <begin position="1032"/>
        <end position="1044"/>
    </location>
</feature>
<feature type="compositionally biased region" description="Polar residues" evidence="9">
    <location>
        <begin position="914"/>
        <end position="928"/>
    </location>
</feature>
<evidence type="ECO:0000256" key="2">
    <source>
        <dbReference type="ARBA" id="ARBA00009671"/>
    </source>
</evidence>
<keyword evidence="4 8" id="KW-0812">Transmembrane</keyword>
<dbReference type="GO" id="GO:0046983">
    <property type="term" value="F:protein dimerization activity"/>
    <property type="evidence" value="ECO:0007669"/>
    <property type="project" value="InterPro"/>
</dbReference>
<dbReference type="Pfam" id="PF16178">
    <property type="entry name" value="Anoct_dimer"/>
    <property type="match status" value="1"/>
</dbReference>
<dbReference type="PANTHER" id="PTHR12308:SF84">
    <property type="entry name" value="ANOCTAMIN"/>
    <property type="match status" value="1"/>
</dbReference>
<keyword evidence="13" id="KW-1185">Reference proteome</keyword>
<dbReference type="InterPro" id="IPR007632">
    <property type="entry name" value="Anoctamin"/>
</dbReference>
<feature type="domain" description="Anoctamin transmembrane" evidence="10">
    <location>
        <begin position="279"/>
        <end position="827"/>
    </location>
</feature>
<feature type="compositionally biased region" description="Basic and acidic residues" evidence="9">
    <location>
        <begin position="1123"/>
        <end position="1134"/>
    </location>
</feature>
<feature type="transmembrane region" description="Helical" evidence="8">
    <location>
        <begin position="428"/>
        <end position="458"/>
    </location>
</feature>
<evidence type="ECO:0000256" key="8">
    <source>
        <dbReference type="RuleBase" id="RU280814"/>
    </source>
</evidence>
<accession>A0A7M5ULI2</accession>
<dbReference type="EnsemblMetazoa" id="CLYHEMT011911.1">
    <property type="protein sequence ID" value="CLYHEMP011911.1"/>
    <property type="gene ID" value="CLYHEMG011911"/>
</dbReference>
<evidence type="ECO:0000313" key="13">
    <source>
        <dbReference type="Proteomes" id="UP000594262"/>
    </source>
</evidence>
<dbReference type="RefSeq" id="XP_066922567.1">
    <property type="nucleotide sequence ID" value="XM_067066466.1"/>
</dbReference>
<protein>
    <recommendedName>
        <fullName evidence="8">Anoctamin</fullName>
    </recommendedName>
</protein>
<dbReference type="InterPro" id="IPR032394">
    <property type="entry name" value="Anoct_dimer"/>
</dbReference>
<dbReference type="PANTHER" id="PTHR12308">
    <property type="entry name" value="ANOCTAMIN"/>
    <property type="match status" value="1"/>
</dbReference>
<comment type="similarity">
    <text evidence="2 8">Belongs to the anoctamin family.</text>
</comment>
<feature type="compositionally biased region" description="Basic residues" evidence="9">
    <location>
        <begin position="1045"/>
        <end position="1056"/>
    </location>
</feature>
<proteinExistence type="inferred from homology"/>
<feature type="transmembrane region" description="Helical" evidence="8">
    <location>
        <begin position="368"/>
        <end position="387"/>
    </location>
</feature>
<evidence type="ECO:0000256" key="9">
    <source>
        <dbReference type="SAM" id="MobiDB-lite"/>
    </source>
</evidence>
<sequence length="1140" mass="133102">MTTVYLSDESSSDSENASIQCFVDKDPSIPEFEQDEPFDYILVAKKTQLEERPQKLQKEYLQTLRGMLKVSELIFSKDGRMKYWKVKASTDILKFVAEKYCVKLPTKEDKYHDDTWYDVYLDPIIERWTNINPFRNQSYENRSKNRKRYHYDAYTKARDKHFLNHDKAELLFPQKLRSYLVWIILNNSTFGEGTCGKRRLEVLIQNKIFTAAYPLHDELTQYRRVFCSGKNPSQDKESSLLTSLDIQTKDEKGFNLRERLAQNWASFRCMFTYQPIHDVCDYFGSKIAFYFLWLGFYTSFLLPAAIVGLLVFFYGCLSNLWSVPIQEICQDEKPFLMCPLCDKVCSYYYLHNTSCMYSQMTRCFDNEATPVFAIFMSIWSVFYLSFWKRREAKFAYKWNTLNFHEIKVERPECTPEPQMRRVFKVASAFSVVIFFVALVIITVIGIIIYRSILFGVFISQGGQSKDHSKIFVTATASFMNLIFINILKYVYYYIAVKLTDWENPRTKSGYEKSFTIKLFWFGICNTYSSVFYTAFFKHEYFVGTPGKYKRLVPGTHRIEGCWEQGCFFELCIQLLILMAGQQVFSKTVQLCQPYLKRRVCNWWYGAKNVTSKPQWEKDNSKECESNSVFLLFTEYQDTALQYGFVTMFVAAFPLAPFIALITNVIELRISAIQLVFHYKRPVALDASGIGVWYDILNILTTCGVLINGFVLSLTSEMIPRSIYKYYYNEATTLQGYIDWSLSVFNVSDFTEQERPQSSGMNFNVTQCRYTGFHKPESPYQYNTNHWFVLAVRFAFALFFQWTVFIIGRVLASCIPTTPATVKAKMSRDRNRKFRALNRYRERINQMHDAISKQKKKVKKMKKLSVAPVQQPVYPDPEQVLLSIQLGDEVKKRVLQKLKRMAKKPWDTFVEQRSRSATNVSQGSMLSESGKSRKSRSPTNATQLSMLSESGQSRKTGGLEVIEEPTEVEREDLFEHESVASPKSRRSKKRKSQDSYKEEEDKRRRSRSRSTSIFDVLRRSYSKQFSNDGSIHPSEHGSENWPSEKMKRKLLKKNRKMKSSENILCDCGDHGMKETSSLIQDGRSDHDDRIEEASSLIQDSGRNDDDDRIEEASSLIQDGEKDEEDKTQHVDDFKDISFSWV</sequence>
<feature type="region of interest" description="Disordered" evidence="9">
    <location>
        <begin position="908"/>
        <end position="1140"/>
    </location>
</feature>
<reference evidence="12" key="1">
    <citation type="submission" date="2021-01" db="UniProtKB">
        <authorList>
            <consortium name="EnsemblMetazoa"/>
        </authorList>
    </citation>
    <scope>IDENTIFICATION</scope>
</reference>
<feature type="domain" description="Anoctamin dimerisation" evidence="11">
    <location>
        <begin position="39"/>
        <end position="276"/>
    </location>
</feature>
<organism evidence="12 13">
    <name type="scientific">Clytia hemisphaerica</name>
    <dbReference type="NCBI Taxonomy" id="252671"/>
    <lineage>
        <taxon>Eukaryota</taxon>
        <taxon>Metazoa</taxon>
        <taxon>Cnidaria</taxon>
        <taxon>Hydrozoa</taxon>
        <taxon>Hydroidolina</taxon>
        <taxon>Leptothecata</taxon>
        <taxon>Obeliida</taxon>
        <taxon>Clytiidae</taxon>
        <taxon>Clytia</taxon>
    </lineage>
</organism>
<dbReference type="AlphaFoldDB" id="A0A7M5ULI2"/>
<dbReference type="Pfam" id="PF04547">
    <property type="entry name" value="Anoctamin"/>
    <property type="match status" value="1"/>
</dbReference>
<evidence type="ECO:0000256" key="6">
    <source>
        <dbReference type="ARBA" id="ARBA00023136"/>
    </source>
</evidence>
<evidence type="ECO:0000259" key="10">
    <source>
        <dbReference type="Pfam" id="PF04547"/>
    </source>
</evidence>
<feature type="transmembrane region" description="Helical" evidence="8">
    <location>
        <begin position="786"/>
        <end position="811"/>
    </location>
</feature>
<dbReference type="GeneID" id="136809902"/>
<feature type="compositionally biased region" description="Basic and acidic residues" evidence="9">
    <location>
        <begin position="1081"/>
        <end position="1091"/>
    </location>
</feature>
<evidence type="ECO:0000259" key="11">
    <source>
        <dbReference type="Pfam" id="PF16178"/>
    </source>
</evidence>
<evidence type="ECO:0000256" key="1">
    <source>
        <dbReference type="ARBA" id="ARBA00004651"/>
    </source>
</evidence>
<feature type="compositionally biased region" description="Basic and acidic residues" evidence="9">
    <location>
        <begin position="991"/>
        <end position="1002"/>
    </location>
</feature>
<name>A0A7M5ULI2_9CNID</name>
<evidence type="ECO:0000256" key="5">
    <source>
        <dbReference type="ARBA" id="ARBA00022989"/>
    </source>
</evidence>
<feature type="compositionally biased region" description="Basic and acidic residues" evidence="9">
    <location>
        <begin position="966"/>
        <end position="977"/>
    </location>
</feature>
<comment type="caution">
    <text evidence="8">Lacks conserved residue(s) required for the propagation of feature annotation.</text>
</comment>
<dbReference type="Proteomes" id="UP000594262">
    <property type="component" value="Unplaced"/>
</dbReference>
<keyword evidence="7" id="KW-0325">Glycoprotein</keyword>
<keyword evidence="6 8" id="KW-0472">Membrane</keyword>
<keyword evidence="3" id="KW-1003">Cell membrane</keyword>
<evidence type="ECO:0000256" key="3">
    <source>
        <dbReference type="ARBA" id="ARBA00022475"/>
    </source>
</evidence>
<dbReference type="GO" id="GO:0005254">
    <property type="term" value="F:chloride channel activity"/>
    <property type="evidence" value="ECO:0007669"/>
    <property type="project" value="TreeGrafter"/>
</dbReference>
<dbReference type="GO" id="GO:0005886">
    <property type="term" value="C:plasma membrane"/>
    <property type="evidence" value="ECO:0007669"/>
    <property type="project" value="UniProtKB-SubCell"/>
</dbReference>
<feature type="transmembrane region" description="Helical" evidence="8">
    <location>
        <begin position="470"/>
        <end position="494"/>
    </location>
</feature>
<feature type="transmembrane region" description="Helical" evidence="8">
    <location>
        <begin position="291"/>
        <end position="314"/>
    </location>
</feature>
<keyword evidence="5 8" id="KW-1133">Transmembrane helix</keyword>
<feature type="transmembrane region" description="Helical" evidence="8">
    <location>
        <begin position="514"/>
        <end position="535"/>
    </location>
</feature>